<dbReference type="PANTHER" id="PTHR35145">
    <property type="entry name" value="CYTOPLASMIC PROTEIN-RELATED"/>
    <property type="match status" value="1"/>
</dbReference>
<dbReference type="AlphaFoldDB" id="A0A4Y7RI19"/>
<gene>
    <name evidence="1" type="ORF">Psch_01962</name>
</gene>
<keyword evidence="2" id="KW-1185">Reference proteome</keyword>
<dbReference type="RefSeq" id="WP_243124000.1">
    <property type="nucleotide sequence ID" value="NZ_QFGA01000001.1"/>
</dbReference>
<dbReference type="InterPro" id="IPR038056">
    <property type="entry name" value="YjbR-like_sf"/>
</dbReference>
<dbReference type="InterPro" id="IPR007351">
    <property type="entry name" value="YjbR"/>
</dbReference>
<name>A0A4Y7RI19_9FIRM</name>
<protein>
    <recommendedName>
        <fullName evidence="3">MmcQ/YjbR family DNA-binding protein</fullName>
    </recommendedName>
</protein>
<dbReference type="SUPFAM" id="SSF142906">
    <property type="entry name" value="YjbR-like"/>
    <property type="match status" value="1"/>
</dbReference>
<dbReference type="InterPro" id="IPR058532">
    <property type="entry name" value="YjbR/MT2646/Rv2570-like"/>
</dbReference>
<dbReference type="Gene3D" id="3.90.1150.30">
    <property type="match status" value="1"/>
</dbReference>
<accession>A0A4Y7RI19</accession>
<evidence type="ECO:0000313" key="1">
    <source>
        <dbReference type="EMBL" id="TEB08399.1"/>
    </source>
</evidence>
<evidence type="ECO:0000313" key="2">
    <source>
        <dbReference type="Proteomes" id="UP000298324"/>
    </source>
</evidence>
<reference evidence="1 2" key="1">
    <citation type="journal article" date="2018" name="Environ. Microbiol.">
        <title>Novel energy conservation strategies and behaviour of Pelotomaculum schinkii driving syntrophic propionate catabolism.</title>
        <authorList>
            <person name="Hidalgo-Ahumada C.A.P."/>
            <person name="Nobu M.K."/>
            <person name="Narihiro T."/>
            <person name="Tamaki H."/>
            <person name="Liu W.T."/>
            <person name="Kamagata Y."/>
            <person name="Stams A.J.M."/>
            <person name="Imachi H."/>
            <person name="Sousa D.Z."/>
        </authorList>
    </citation>
    <scope>NUCLEOTIDE SEQUENCE [LARGE SCALE GENOMIC DNA]</scope>
    <source>
        <strain evidence="1 2">HH</strain>
    </source>
</reference>
<sequence length="130" mass="15238">MGEPVMKYEWLDAYLLGKAGAEHDFKIEWQWERYLVWGKMFAATCTPDPKYKPHNGRSMVILKCDPLLAELFRKEYPDVVPGFYCDKRCWNSVYLDGAMPDEILKDMCDMSYKLVFEKLPKKVQKEILGG</sequence>
<evidence type="ECO:0008006" key="3">
    <source>
        <dbReference type="Google" id="ProtNLM"/>
    </source>
</evidence>
<dbReference type="PANTHER" id="PTHR35145:SF1">
    <property type="entry name" value="CYTOPLASMIC PROTEIN"/>
    <property type="match status" value="1"/>
</dbReference>
<dbReference type="Pfam" id="PF04237">
    <property type="entry name" value="YjbR"/>
    <property type="match status" value="1"/>
</dbReference>
<dbReference type="EMBL" id="QFGA01000001">
    <property type="protein sequence ID" value="TEB08399.1"/>
    <property type="molecule type" value="Genomic_DNA"/>
</dbReference>
<proteinExistence type="predicted"/>
<dbReference type="Proteomes" id="UP000298324">
    <property type="component" value="Unassembled WGS sequence"/>
</dbReference>
<organism evidence="1 2">
    <name type="scientific">Pelotomaculum schinkii</name>
    <dbReference type="NCBI Taxonomy" id="78350"/>
    <lineage>
        <taxon>Bacteria</taxon>
        <taxon>Bacillati</taxon>
        <taxon>Bacillota</taxon>
        <taxon>Clostridia</taxon>
        <taxon>Eubacteriales</taxon>
        <taxon>Desulfotomaculaceae</taxon>
        <taxon>Pelotomaculum</taxon>
    </lineage>
</organism>
<comment type="caution">
    <text evidence="1">The sequence shown here is derived from an EMBL/GenBank/DDBJ whole genome shotgun (WGS) entry which is preliminary data.</text>
</comment>